<proteinExistence type="predicted"/>
<evidence type="ECO:0000313" key="3">
    <source>
        <dbReference type="Proteomes" id="UP001432027"/>
    </source>
</evidence>
<protein>
    <submittedName>
        <fullName evidence="2">Uncharacterized protein</fullName>
    </submittedName>
</protein>
<dbReference type="Proteomes" id="UP001432027">
    <property type="component" value="Unassembled WGS sequence"/>
</dbReference>
<dbReference type="EMBL" id="BTSX01000006">
    <property type="protein sequence ID" value="GMT05650.1"/>
    <property type="molecule type" value="Genomic_DNA"/>
</dbReference>
<name>A0AAV5UHB5_9BILA</name>
<gene>
    <name evidence="2" type="ORF">PENTCL1PPCAC_27824</name>
</gene>
<reference evidence="2" key="1">
    <citation type="submission" date="2023-10" db="EMBL/GenBank/DDBJ databases">
        <title>Genome assembly of Pristionchus species.</title>
        <authorList>
            <person name="Yoshida K."/>
            <person name="Sommer R.J."/>
        </authorList>
    </citation>
    <scope>NUCLEOTIDE SEQUENCE</scope>
    <source>
        <strain evidence="2">RS0144</strain>
    </source>
</reference>
<keyword evidence="1" id="KW-1133">Transmembrane helix</keyword>
<sequence>SFQYCVIPKQLIMSAAICMAASIVCLIILAIFMVVGCFFIARAANKQELREKHAKRMQREMLIVGTEMLGMKAPEEKADEEQGITPEKVVVVHMP</sequence>
<evidence type="ECO:0000313" key="2">
    <source>
        <dbReference type="EMBL" id="GMT05650.1"/>
    </source>
</evidence>
<organism evidence="2 3">
    <name type="scientific">Pristionchus entomophagus</name>
    <dbReference type="NCBI Taxonomy" id="358040"/>
    <lineage>
        <taxon>Eukaryota</taxon>
        <taxon>Metazoa</taxon>
        <taxon>Ecdysozoa</taxon>
        <taxon>Nematoda</taxon>
        <taxon>Chromadorea</taxon>
        <taxon>Rhabditida</taxon>
        <taxon>Rhabditina</taxon>
        <taxon>Diplogasteromorpha</taxon>
        <taxon>Diplogasteroidea</taxon>
        <taxon>Neodiplogasteridae</taxon>
        <taxon>Pristionchus</taxon>
    </lineage>
</organism>
<dbReference type="AlphaFoldDB" id="A0AAV5UHB5"/>
<evidence type="ECO:0000256" key="1">
    <source>
        <dbReference type="SAM" id="Phobius"/>
    </source>
</evidence>
<keyword evidence="1" id="KW-0472">Membrane</keyword>
<keyword evidence="1" id="KW-0812">Transmembrane</keyword>
<feature type="non-terminal residue" evidence="2">
    <location>
        <position position="1"/>
    </location>
</feature>
<comment type="caution">
    <text evidence="2">The sequence shown here is derived from an EMBL/GenBank/DDBJ whole genome shotgun (WGS) entry which is preliminary data.</text>
</comment>
<feature type="transmembrane region" description="Helical" evidence="1">
    <location>
        <begin position="12"/>
        <end position="41"/>
    </location>
</feature>
<accession>A0AAV5UHB5</accession>
<keyword evidence="3" id="KW-1185">Reference proteome</keyword>